<feature type="region of interest" description="Disordered" evidence="1">
    <location>
        <begin position="196"/>
        <end position="254"/>
    </location>
</feature>
<organism evidence="2 3">
    <name type="scientific">Streptomyces boluensis</name>
    <dbReference type="NCBI Taxonomy" id="1775135"/>
    <lineage>
        <taxon>Bacteria</taxon>
        <taxon>Bacillati</taxon>
        <taxon>Actinomycetota</taxon>
        <taxon>Actinomycetes</taxon>
        <taxon>Kitasatosporales</taxon>
        <taxon>Streptomycetaceae</taxon>
        <taxon>Streptomyces</taxon>
    </lineage>
</organism>
<sequence>MPSHYDVLPDLAFGQHPVHGIVAANPNELAASTWMLKRFDFHPVPDQPTLYALANQERDGQGRTSRAVELLRKSGYRVEVDAALDPSLAPDAAPVRDRIALGEPDVAFAEHPQLGIVAAVDDRSSGLTGPALGEHGWRHQPDLDIYTLPVTTGRDEALGKVAGATLSLHRSGVRVAVQPHLAQDVAARPRPVAATIASHERSQGAPRPSPVSAAALATSPARTGLAGKAPVPAPAAPVSAARPVDPRITFSRTR</sequence>
<protein>
    <submittedName>
        <fullName evidence="2">Uncharacterized protein</fullName>
    </submittedName>
</protein>
<evidence type="ECO:0000313" key="3">
    <source>
        <dbReference type="Proteomes" id="UP000598297"/>
    </source>
</evidence>
<gene>
    <name evidence="2" type="ORF">GUY60_11320</name>
</gene>
<dbReference type="RefSeq" id="WP_161696519.1">
    <property type="nucleotide sequence ID" value="NZ_JAAAHS010000062.1"/>
</dbReference>
<evidence type="ECO:0000313" key="2">
    <source>
        <dbReference type="EMBL" id="NBE52001.1"/>
    </source>
</evidence>
<name>A0A964UMX5_9ACTN</name>
<evidence type="ECO:0000256" key="1">
    <source>
        <dbReference type="SAM" id="MobiDB-lite"/>
    </source>
</evidence>
<dbReference type="OrthoDB" id="4203675at2"/>
<proteinExistence type="predicted"/>
<comment type="caution">
    <text evidence="2">The sequence shown here is derived from an EMBL/GenBank/DDBJ whole genome shotgun (WGS) entry which is preliminary data.</text>
</comment>
<dbReference type="Proteomes" id="UP000598297">
    <property type="component" value="Unassembled WGS sequence"/>
</dbReference>
<keyword evidence="3" id="KW-1185">Reference proteome</keyword>
<accession>A0A964UMX5</accession>
<reference evidence="2" key="1">
    <citation type="submission" date="2020-01" db="EMBL/GenBank/DDBJ databases">
        <title>Whole-genome analyses of novel actinobacteria.</title>
        <authorList>
            <person name="Sahin N."/>
        </authorList>
    </citation>
    <scope>NUCLEOTIDE SEQUENCE</scope>
    <source>
        <strain evidence="2">YC537</strain>
    </source>
</reference>
<dbReference type="AlphaFoldDB" id="A0A964UMX5"/>
<dbReference type="EMBL" id="JAAAHS010000062">
    <property type="protein sequence ID" value="NBE52001.1"/>
    <property type="molecule type" value="Genomic_DNA"/>
</dbReference>